<evidence type="ECO:0000313" key="7">
    <source>
        <dbReference type="EMBL" id="KAJ8904927.1"/>
    </source>
</evidence>
<protein>
    <recommendedName>
        <fullName evidence="6">Brix domain-containing protein</fullName>
    </recommendedName>
</protein>
<comment type="similarity">
    <text evidence="2">Belongs to the BRX1 family.</text>
</comment>
<evidence type="ECO:0000256" key="5">
    <source>
        <dbReference type="SAM" id="MobiDB-lite"/>
    </source>
</evidence>
<dbReference type="GO" id="GO:0000027">
    <property type="term" value="P:ribosomal large subunit assembly"/>
    <property type="evidence" value="ECO:0007669"/>
    <property type="project" value="TreeGrafter"/>
</dbReference>
<keyword evidence="4" id="KW-0539">Nucleus</keyword>
<dbReference type="EMBL" id="JAMWBK010000005">
    <property type="protein sequence ID" value="KAJ8904927.1"/>
    <property type="molecule type" value="Genomic_DNA"/>
</dbReference>
<gene>
    <name evidence="7" type="ORF">NDN08_001441</name>
</gene>
<sequence>MAEMTRSELRRNRVLVLSTRGVTARFRHLMEDLRKLLPHGKKESKLDTKDRLSSANEICELRNCNWCLLFECRKHEDLYMWVTSIPNGPSVKFHVSNVHTMAELKFAGNNLLFSRALLSFDEKFKSTPHFRLLKEMLTNLFSAPEGHRKTKPFVDHIISFHILDKRIWIRHYQIVEATEGLKTTKAEKSSSSDLVEIGPRLVLSPVRIFSESFYGSTLYENPVFVHPNVVRRMLRNQNSKAYERRTIRKQKTEKRKQKLGREKNQVDNIFAEEPESEED</sequence>
<comment type="caution">
    <text evidence="7">The sequence shown here is derived from an EMBL/GenBank/DDBJ whole genome shotgun (WGS) entry which is preliminary data.</text>
</comment>
<dbReference type="SMART" id="SM00879">
    <property type="entry name" value="Brix"/>
    <property type="match status" value="1"/>
</dbReference>
<dbReference type="GO" id="GO:0005730">
    <property type="term" value="C:nucleolus"/>
    <property type="evidence" value="ECO:0007669"/>
    <property type="project" value="UniProtKB-SubCell"/>
</dbReference>
<evidence type="ECO:0000256" key="1">
    <source>
        <dbReference type="ARBA" id="ARBA00004604"/>
    </source>
</evidence>
<dbReference type="AlphaFoldDB" id="A0AAV8UV12"/>
<feature type="region of interest" description="Disordered" evidence="5">
    <location>
        <begin position="236"/>
        <end position="279"/>
    </location>
</feature>
<evidence type="ECO:0000256" key="3">
    <source>
        <dbReference type="ARBA" id="ARBA00022517"/>
    </source>
</evidence>
<organism evidence="7 8">
    <name type="scientific">Rhodosorus marinus</name>
    <dbReference type="NCBI Taxonomy" id="101924"/>
    <lineage>
        <taxon>Eukaryota</taxon>
        <taxon>Rhodophyta</taxon>
        <taxon>Stylonematophyceae</taxon>
        <taxon>Stylonematales</taxon>
        <taxon>Stylonemataceae</taxon>
        <taxon>Rhodosorus</taxon>
    </lineage>
</organism>
<dbReference type="GO" id="GO:0006364">
    <property type="term" value="P:rRNA processing"/>
    <property type="evidence" value="ECO:0007669"/>
    <property type="project" value="InterPro"/>
</dbReference>
<feature type="compositionally biased region" description="Basic residues" evidence="5">
    <location>
        <begin position="246"/>
        <end position="258"/>
    </location>
</feature>
<keyword evidence="8" id="KW-1185">Reference proteome</keyword>
<keyword evidence="3" id="KW-0690">Ribosome biogenesis</keyword>
<dbReference type="Pfam" id="PF04427">
    <property type="entry name" value="Brix"/>
    <property type="match status" value="1"/>
</dbReference>
<dbReference type="InterPro" id="IPR026532">
    <property type="entry name" value="BRX1"/>
</dbReference>
<accession>A0AAV8UV12</accession>
<dbReference type="PANTHER" id="PTHR13634">
    <property type="entry name" value="RIBOSOME BIOGENESIS PROTEIN BRIX"/>
    <property type="match status" value="1"/>
</dbReference>
<feature type="compositionally biased region" description="Acidic residues" evidence="5">
    <location>
        <begin position="270"/>
        <end position="279"/>
    </location>
</feature>
<comment type="subcellular location">
    <subcellularLocation>
        <location evidence="1">Nucleus</location>
        <location evidence="1">Nucleolus</location>
    </subcellularLocation>
</comment>
<dbReference type="InterPro" id="IPR007109">
    <property type="entry name" value="Brix"/>
</dbReference>
<evidence type="ECO:0000256" key="2">
    <source>
        <dbReference type="ARBA" id="ARBA00006369"/>
    </source>
</evidence>
<reference evidence="7 8" key="1">
    <citation type="journal article" date="2023" name="Nat. Commun.">
        <title>Origin of minicircular mitochondrial genomes in red algae.</title>
        <authorList>
            <person name="Lee Y."/>
            <person name="Cho C.H."/>
            <person name="Lee Y.M."/>
            <person name="Park S.I."/>
            <person name="Yang J.H."/>
            <person name="West J.A."/>
            <person name="Bhattacharya D."/>
            <person name="Yoon H.S."/>
        </authorList>
    </citation>
    <scope>NUCLEOTIDE SEQUENCE [LARGE SCALE GENOMIC DNA]</scope>
    <source>
        <strain evidence="7 8">CCMP1338</strain>
        <tissue evidence="7">Whole cell</tissue>
    </source>
</reference>
<evidence type="ECO:0000256" key="4">
    <source>
        <dbReference type="ARBA" id="ARBA00023242"/>
    </source>
</evidence>
<dbReference type="Proteomes" id="UP001157974">
    <property type="component" value="Unassembled WGS sequence"/>
</dbReference>
<dbReference type="SUPFAM" id="SSF52954">
    <property type="entry name" value="Class II aaRS ABD-related"/>
    <property type="match status" value="1"/>
</dbReference>
<dbReference type="PANTHER" id="PTHR13634:SF0">
    <property type="entry name" value="RIBOSOME BIOGENESIS PROTEIN BRX1 HOMOLOG"/>
    <property type="match status" value="1"/>
</dbReference>
<evidence type="ECO:0000259" key="6">
    <source>
        <dbReference type="PROSITE" id="PS50833"/>
    </source>
</evidence>
<evidence type="ECO:0000313" key="8">
    <source>
        <dbReference type="Proteomes" id="UP001157974"/>
    </source>
</evidence>
<proteinExistence type="inferred from homology"/>
<feature type="domain" description="Brix" evidence="6">
    <location>
        <begin position="12"/>
        <end position="214"/>
    </location>
</feature>
<dbReference type="PROSITE" id="PS50833">
    <property type="entry name" value="BRIX"/>
    <property type="match status" value="1"/>
</dbReference>
<dbReference type="GO" id="GO:0019843">
    <property type="term" value="F:rRNA binding"/>
    <property type="evidence" value="ECO:0007669"/>
    <property type="project" value="InterPro"/>
</dbReference>
<name>A0AAV8UV12_9RHOD</name>